<dbReference type="EMBL" id="NEXE01000018">
    <property type="protein sequence ID" value="PSN91743.1"/>
    <property type="molecule type" value="Genomic_DNA"/>
</dbReference>
<proteinExistence type="predicted"/>
<dbReference type="InterPro" id="IPR002849">
    <property type="entry name" value="DUF131"/>
</dbReference>
<keyword evidence="2" id="KW-1133">Transmembrane helix</keyword>
<evidence type="ECO:0008006" key="5">
    <source>
        <dbReference type="Google" id="ProtNLM"/>
    </source>
</evidence>
<dbReference type="Proteomes" id="UP000240322">
    <property type="component" value="Unassembled WGS sequence"/>
</dbReference>
<sequence length="100" mass="10670">MLIAPILFYAGILLVFIGIIGIVAYTLILASRRTQRDNQGGGETEDKSSKGEVEGGGVIFIGPLPIVFGSNKRIAKWMVIAAILITIVLVIETLFVLGVV</sequence>
<feature type="region of interest" description="Disordered" evidence="1">
    <location>
        <begin position="34"/>
        <end position="57"/>
    </location>
</feature>
<evidence type="ECO:0000313" key="4">
    <source>
        <dbReference type="Proteomes" id="UP000240322"/>
    </source>
</evidence>
<evidence type="ECO:0000256" key="2">
    <source>
        <dbReference type="SAM" id="Phobius"/>
    </source>
</evidence>
<feature type="compositionally biased region" description="Basic and acidic residues" evidence="1">
    <location>
        <begin position="44"/>
        <end position="53"/>
    </location>
</feature>
<reference evidence="3 4" key="1">
    <citation type="submission" date="2017-04" db="EMBL/GenBank/DDBJ databases">
        <title>Novel microbial lineages endemic to geothermal iron-oxide mats fill important gaps in the evolutionary history of Archaea.</title>
        <authorList>
            <person name="Jay Z.J."/>
            <person name="Beam J.P."/>
            <person name="Dlakic M."/>
            <person name="Rusch D.B."/>
            <person name="Kozubal M.A."/>
            <person name="Inskeep W.P."/>
        </authorList>
    </citation>
    <scope>NUCLEOTIDE SEQUENCE [LARGE SCALE GENOMIC DNA]</scope>
    <source>
        <strain evidence="3">OSP_D</strain>
    </source>
</reference>
<feature type="transmembrane region" description="Helical" evidence="2">
    <location>
        <begin position="77"/>
        <end position="99"/>
    </location>
</feature>
<accession>A0A2R6AZI4</accession>
<comment type="caution">
    <text evidence="3">The sequence shown here is derived from an EMBL/GenBank/DDBJ whole genome shotgun (WGS) entry which is preliminary data.</text>
</comment>
<evidence type="ECO:0000313" key="3">
    <source>
        <dbReference type="EMBL" id="PSN91743.1"/>
    </source>
</evidence>
<dbReference type="NCBIfam" id="TIGR00304">
    <property type="entry name" value="TIGR00304 family membrane protein"/>
    <property type="match status" value="1"/>
</dbReference>
<keyword evidence="2" id="KW-0812">Transmembrane</keyword>
<evidence type="ECO:0000256" key="1">
    <source>
        <dbReference type="SAM" id="MobiDB-lite"/>
    </source>
</evidence>
<organism evidence="3 4">
    <name type="scientific">Candidatus Marsarchaeota G2 archaeon OSP_D</name>
    <dbReference type="NCBI Taxonomy" id="1978157"/>
    <lineage>
        <taxon>Archaea</taxon>
        <taxon>Candidatus Marsarchaeota</taxon>
        <taxon>Candidatus Marsarchaeota group 2</taxon>
    </lineage>
</organism>
<dbReference type="Pfam" id="PF01998">
    <property type="entry name" value="DUF131"/>
    <property type="match status" value="1"/>
</dbReference>
<dbReference type="AlphaFoldDB" id="A0A2R6AZI4"/>
<feature type="transmembrane region" description="Helical" evidence="2">
    <location>
        <begin position="6"/>
        <end position="30"/>
    </location>
</feature>
<name>A0A2R6AZI4_9ARCH</name>
<keyword evidence="2" id="KW-0472">Membrane</keyword>
<gene>
    <name evidence="3" type="ORF">B9Q03_03250</name>
</gene>
<protein>
    <recommendedName>
        <fullName evidence="5">TIGR00304 family protein</fullName>
    </recommendedName>
</protein>